<evidence type="ECO:0000313" key="2">
    <source>
        <dbReference type="EMBL" id="TDS86068.1"/>
    </source>
</evidence>
<feature type="compositionally biased region" description="Polar residues" evidence="1">
    <location>
        <begin position="1"/>
        <end position="10"/>
    </location>
</feature>
<keyword evidence="3" id="KW-1185">Reference proteome</keyword>
<protein>
    <submittedName>
        <fullName evidence="2">Uncharacterized protein</fullName>
    </submittedName>
</protein>
<evidence type="ECO:0000313" key="3">
    <source>
        <dbReference type="Proteomes" id="UP000294506"/>
    </source>
</evidence>
<dbReference type="EMBL" id="SOAN01000004">
    <property type="protein sequence ID" value="TDS86068.1"/>
    <property type="molecule type" value="Genomic_DNA"/>
</dbReference>
<proteinExistence type="predicted"/>
<accession>A0A4R7G4F8</accession>
<organism evidence="2 3">
    <name type="scientific">Nesterenkonia aurantiaca</name>
    <dbReference type="NCBI Taxonomy" id="1436010"/>
    <lineage>
        <taxon>Bacteria</taxon>
        <taxon>Bacillati</taxon>
        <taxon>Actinomycetota</taxon>
        <taxon>Actinomycetes</taxon>
        <taxon>Micrococcales</taxon>
        <taxon>Micrococcaceae</taxon>
        <taxon>Nesterenkonia</taxon>
    </lineage>
</organism>
<dbReference type="Proteomes" id="UP000294506">
    <property type="component" value="Unassembled WGS sequence"/>
</dbReference>
<feature type="region of interest" description="Disordered" evidence="1">
    <location>
        <begin position="79"/>
        <end position="98"/>
    </location>
</feature>
<gene>
    <name evidence="2" type="ORF">EV640_10490</name>
</gene>
<reference evidence="2 3" key="1">
    <citation type="submission" date="2019-03" db="EMBL/GenBank/DDBJ databases">
        <title>Genomic Encyclopedia of Type Strains, Phase III (KMG-III): the genomes of soil and plant-associated and newly described type strains.</title>
        <authorList>
            <person name="Whitman W."/>
        </authorList>
    </citation>
    <scope>NUCLEOTIDE SEQUENCE [LARGE SCALE GENOMIC DNA]</scope>
    <source>
        <strain evidence="2 3">DSM 27373</strain>
    </source>
</reference>
<dbReference type="AlphaFoldDB" id="A0A4R7G4F8"/>
<sequence>MTTDSATRRSGVTEDAPEGAVSGDQLSPEDVVVALLRQQETLLAELSWAYEQLERSQESEIAALRSRVSSLEYRVAKKLKGRSAPERDLSPAPPSFLTDTRKRLDFTLRHPRRAVRAAERRLRRRNEAPAAQEGLTK</sequence>
<comment type="caution">
    <text evidence="2">The sequence shown here is derived from an EMBL/GenBank/DDBJ whole genome shotgun (WGS) entry which is preliminary data.</text>
</comment>
<dbReference type="RefSeq" id="WP_036476359.1">
    <property type="nucleotide sequence ID" value="NZ_JBIMET010000001.1"/>
</dbReference>
<feature type="region of interest" description="Disordered" evidence="1">
    <location>
        <begin position="1"/>
        <end position="25"/>
    </location>
</feature>
<evidence type="ECO:0000256" key="1">
    <source>
        <dbReference type="SAM" id="MobiDB-lite"/>
    </source>
</evidence>
<feature type="region of interest" description="Disordered" evidence="1">
    <location>
        <begin position="108"/>
        <end position="137"/>
    </location>
</feature>
<name>A0A4R7G4F8_9MICC</name>